<accession>A0ABV9YFS2</accession>
<feature type="compositionally biased region" description="Pro residues" evidence="1">
    <location>
        <begin position="20"/>
        <end position="32"/>
    </location>
</feature>
<dbReference type="EMBL" id="JBHSIV010000001">
    <property type="protein sequence ID" value="MFC5060868.1"/>
    <property type="molecule type" value="Genomic_DNA"/>
</dbReference>
<feature type="region of interest" description="Disordered" evidence="1">
    <location>
        <begin position="218"/>
        <end position="250"/>
    </location>
</feature>
<feature type="transmembrane region" description="Helical" evidence="2">
    <location>
        <begin position="258"/>
        <end position="277"/>
    </location>
</feature>
<evidence type="ECO:0000313" key="3">
    <source>
        <dbReference type="EMBL" id="MFC5060868.1"/>
    </source>
</evidence>
<name>A0ABV9YFS2_9PSEU</name>
<feature type="compositionally biased region" description="Low complexity" evidence="1">
    <location>
        <begin position="89"/>
        <end position="114"/>
    </location>
</feature>
<protein>
    <submittedName>
        <fullName evidence="3">Uncharacterized protein</fullName>
    </submittedName>
</protein>
<keyword evidence="2" id="KW-0812">Transmembrane</keyword>
<evidence type="ECO:0000313" key="4">
    <source>
        <dbReference type="Proteomes" id="UP001595947"/>
    </source>
</evidence>
<feature type="region of interest" description="Disordered" evidence="1">
    <location>
        <begin position="1"/>
        <end position="170"/>
    </location>
</feature>
<feature type="compositionally biased region" description="Basic and acidic residues" evidence="1">
    <location>
        <begin position="42"/>
        <end position="52"/>
    </location>
</feature>
<feature type="transmembrane region" description="Helical" evidence="2">
    <location>
        <begin position="325"/>
        <end position="344"/>
    </location>
</feature>
<dbReference type="Proteomes" id="UP001595947">
    <property type="component" value="Unassembled WGS sequence"/>
</dbReference>
<dbReference type="RefSeq" id="WP_378034202.1">
    <property type="nucleotide sequence ID" value="NZ_JBHSIV010000001.1"/>
</dbReference>
<evidence type="ECO:0000256" key="2">
    <source>
        <dbReference type="SAM" id="Phobius"/>
    </source>
</evidence>
<feature type="compositionally biased region" description="Low complexity" evidence="1">
    <location>
        <begin position="149"/>
        <end position="162"/>
    </location>
</feature>
<feature type="transmembrane region" description="Helical" evidence="2">
    <location>
        <begin position="289"/>
        <end position="313"/>
    </location>
</feature>
<comment type="caution">
    <text evidence="3">The sequence shown here is derived from an EMBL/GenBank/DDBJ whole genome shotgun (WGS) entry which is preliminary data.</text>
</comment>
<feature type="compositionally biased region" description="Polar residues" evidence="1">
    <location>
        <begin position="222"/>
        <end position="234"/>
    </location>
</feature>
<organism evidence="3 4">
    <name type="scientific">Actinomycetospora atypica</name>
    <dbReference type="NCBI Taxonomy" id="1290095"/>
    <lineage>
        <taxon>Bacteria</taxon>
        <taxon>Bacillati</taxon>
        <taxon>Actinomycetota</taxon>
        <taxon>Actinomycetes</taxon>
        <taxon>Pseudonocardiales</taxon>
        <taxon>Pseudonocardiaceae</taxon>
        <taxon>Actinomycetospora</taxon>
    </lineage>
</organism>
<proteinExistence type="predicted"/>
<feature type="compositionally biased region" description="Low complexity" evidence="1">
    <location>
        <begin position="133"/>
        <end position="143"/>
    </location>
</feature>
<reference evidence="4" key="1">
    <citation type="journal article" date="2019" name="Int. J. Syst. Evol. Microbiol.">
        <title>The Global Catalogue of Microorganisms (GCM) 10K type strain sequencing project: providing services to taxonomists for standard genome sequencing and annotation.</title>
        <authorList>
            <consortium name="The Broad Institute Genomics Platform"/>
            <consortium name="The Broad Institute Genome Sequencing Center for Infectious Disease"/>
            <person name="Wu L."/>
            <person name="Ma J."/>
        </authorList>
    </citation>
    <scope>NUCLEOTIDE SEQUENCE [LARGE SCALE GENOMIC DNA]</scope>
    <source>
        <strain evidence="4">CGMCC 4.7093</strain>
    </source>
</reference>
<evidence type="ECO:0000256" key="1">
    <source>
        <dbReference type="SAM" id="MobiDB-lite"/>
    </source>
</evidence>
<sequence>MSGQDQQQVRHRATSGRGFGPPPGHEPHPSGPLPDAASYVPPRREGGRHRAPDAQPAPPNEFAAVPLPRPAGPDSPASGFRPLPPLNPIPTTSAAAPAAAPSPTSASTPWVPAPRLAPGSGSGSGSGDRPFNAAATPTPAPRVAEPRVAEPAASAPAASAPTEDPEDEPVTVPVRRRDLDAAVPRLRAAGGSTVAPDVAAPSLRPLAVRPARDRAVHPATFGTGTYGSPYTDSVASRRAPGRTPAPWTDPTAAGRTRWGLAGIVVGLVGIVLGLAPWSGLLPRILPQTALGTVPVFSLVGALLGVLALGLGAIGMFRAEGVGKPLLFGVLGTCAGAAATLVGLVV</sequence>
<keyword evidence="2" id="KW-1133">Transmembrane helix</keyword>
<keyword evidence="4" id="KW-1185">Reference proteome</keyword>
<keyword evidence="2" id="KW-0472">Membrane</keyword>
<gene>
    <name evidence="3" type="ORF">ACFPBZ_01515</name>
</gene>